<dbReference type="AlphaFoldDB" id="A0AAW3JSL7"/>
<reference evidence="6 7" key="1">
    <citation type="submission" date="2015-10" db="EMBL/GenBank/DDBJ databases">
        <title>Butyribacter intestini gen. nov., sp. nov., a butyric acid-producing bacterium of the family Lachnospiraceae isolated from the human faeces.</title>
        <authorList>
            <person name="Zou Y."/>
            <person name="Xue W."/>
            <person name="Luo G."/>
            <person name="Lv M."/>
        </authorList>
    </citation>
    <scope>NUCLEOTIDE SEQUENCE [LARGE SCALE GENOMIC DNA]</scope>
    <source>
        <strain evidence="6 7">TF01-11</strain>
    </source>
</reference>
<feature type="region of interest" description="Disordered" evidence="4">
    <location>
        <begin position="395"/>
        <end position="414"/>
    </location>
</feature>
<comment type="caution">
    <text evidence="6">The sequence shown here is derived from an EMBL/GenBank/DDBJ whole genome shotgun (WGS) entry which is preliminary data.</text>
</comment>
<dbReference type="GO" id="GO:0008970">
    <property type="term" value="F:phospholipase A1 activity"/>
    <property type="evidence" value="ECO:0007669"/>
    <property type="project" value="TreeGrafter"/>
</dbReference>
<dbReference type="GO" id="GO:0070292">
    <property type="term" value="P:N-acylphosphatidylethanolamine metabolic process"/>
    <property type="evidence" value="ECO:0007669"/>
    <property type="project" value="TreeGrafter"/>
</dbReference>
<proteinExistence type="predicted"/>
<dbReference type="PANTHER" id="PTHR13943:SF77">
    <property type="entry name" value="LRAT DOMAIN-CONTAINING PROTEIN"/>
    <property type="match status" value="1"/>
</dbReference>
<name>A0AAW3JSL7_9FIRM</name>
<keyword evidence="1" id="KW-0808">Transferase</keyword>
<dbReference type="Pfam" id="PF04970">
    <property type="entry name" value="LRAT"/>
    <property type="match status" value="1"/>
</dbReference>
<feature type="domain" description="LRAT" evidence="5">
    <location>
        <begin position="34"/>
        <end position="142"/>
    </location>
</feature>
<dbReference type="PROSITE" id="PS51934">
    <property type="entry name" value="LRAT"/>
    <property type="match status" value="1"/>
</dbReference>
<dbReference type="GO" id="GO:0005737">
    <property type="term" value="C:cytoplasm"/>
    <property type="evidence" value="ECO:0007669"/>
    <property type="project" value="TreeGrafter"/>
</dbReference>
<keyword evidence="2" id="KW-0378">Hydrolase</keyword>
<keyword evidence="7" id="KW-1185">Reference proteome</keyword>
<accession>A0AAW3JSL7</accession>
<evidence type="ECO:0000313" key="6">
    <source>
        <dbReference type="EMBL" id="KQC85756.1"/>
    </source>
</evidence>
<dbReference type="Proteomes" id="UP000050833">
    <property type="component" value="Unassembled WGS sequence"/>
</dbReference>
<evidence type="ECO:0000256" key="1">
    <source>
        <dbReference type="ARBA" id="ARBA00022679"/>
    </source>
</evidence>
<protein>
    <submittedName>
        <fullName evidence="6">NC domain protein</fullName>
    </submittedName>
</protein>
<evidence type="ECO:0000256" key="2">
    <source>
        <dbReference type="ARBA" id="ARBA00022801"/>
    </source>
</evidence>
<evidence type="ECO:0000256" key="3">
    <source>
        <dbReference type="ARBA" id="ARBA00023098"/>
    </source>
</evidence>
<evidence type="ECO:0000256" key="4">
    <source>
        <dbReference type="SAM" id="MobiDB-lite"/>
    </source>
</evidence>
<dbReference type="Gene3D" id="3.90.1720.10">
    <property type="entry name" value="endopeptidase domain like (from Nostoc punctiforme)"/>
    <property type="match status" value="1"/>
</dbReference>
<dbReference type="EMBL" id="LLKB01000001">
    <property type="protein sequence ID" value="KQC85756.1"/>
    <property type="molecule type" value="Genomic_DNA"/>
</dbReference>
<dbReference type="GO" id="GO:0004623">
    <property type="term" value="F:phospholipase A2 activity"/>
    <property type="evidence" value="ECO:0007669"/>
    <property type="project" value="TreeGrafter"/>
</dbReference>
<dbReference type="RefSeq" id="WP_055940610.1">
    <property type="nucleotide sequence ID" value="NZ_JAQDCV010000006.1"/>
</dbReference>
<dbReference type="InterPro" id="IPR051496">
    <property type="entry name" value="H-rev107_PLA/AT"/>
</dbReference>
<dbReference type="InterPro" id="IPR007053">
    <property type="entry name" value="LRAT_dom"/>
</dbReference>
<gene>
    <name evidence="6" type="ORF">APZ18_00680</name>
</gene>
<evidence type="ECO:0000313" key="7">
    <source>
        <dbReference type="Proteomes" id="UP000050833"/>
    </source>
</evidence>
<sequence>MNDNIIAKSPVINVEFLVEESWSQRKPKMGDHIRVKRIGGLYAHHGIYVSDKEVIHFTGKEDDSILDWSKPEVISSDLDYFLKGGILEIKEYTDEEFLDLYSPEQIVTYARACLGDKGYHLAFNNCEHFANVCTLGRFRSNQVERVLLGKLPNEQEDKNMGLLGKIGGAIKSLFGGGSSGGGGSRSTTTYEPDKVKVAEIEADTKIRLAHMETDRIEIMKQARLDILQFETESQIALEQARAQGLTVMAQTILTLQEKLNEVAEKRLLIIEKGSLQVVKDIENFYDELGTKIQEDDDRYNTEKLPELLSILEKYEEDSPSHKIYMKRIEEDMALQAKHYTHQIEAISQRQSQIIEGFLQSKDKILEQTGQITAGMLETIQNQTLALGMNRSQSEENSAALLGEKEKLALPGENE</sequence>
<organism evidence="6 7">
    <name type="scientific">Butyribacter intestini</name>
    <dbReference type="NCBI Taxonomy" id="1703332"/>
    <lineage>
        <taxon>Bacteria</taxon>
        <taxon>Bacillati</taxon>
        <taxon>Bacillota</taxon>
        <taxon>Clostridia</taxon>
        <taxon>Lachnospirales</taxon>
        <taxon>Lachnospiraceae</taxon>
        <taxon>Butyribacter</taxon>
    </lineage>
</organism>
<dbReference type="PANTHER" id="PTHR13943">
    <property type="entry name" value="HRAS-LIKE SUPPRESSOR - RELATED"/>
    <property type="match status" value="1"/>
</dbReference>
<evidence type="ECO:0000259" key="5">
    <source>
        <dbReference type="PROSITE" id="PS51934"/>
    </source>
</evidence>
<keyword evidence="3" id="KW-0443">Lipid metabolism</keyword>
<dbReference type="GO" id="GO:0016410">
    <property type="term" value="F:N-acyltransferase activity"/>
    <property type="evidence" value="ECO:0007669"/>
    <property type="project" value="TreeGrafter"/>
</dbReference>